<dbReference type="SUPFAM" id="SSF56954">
    <property type="entry name" value="Outer membrane efflux proteins (OEP)"/>
    <property type="match status" value="1"/>
</dbReference>
<evidence type="ECO:0000256" key="4">
    <source>
        <dbReference type="ARBA" id="ARBA00022452"/>
    </source>
</evidence>
<keyword evidence="5" id="KW-0812">Transmembrane</keyword>
<feature type="chain" id="PRO_5043998104" evidence="9">
    <location>
        <begin position="27"/>
        <end position="454"/>
    </location>
</feature>
<dbReference type="InterPro" id="IPR003423">
    <property type="entry name" value="OMP_efflux"/>
</dbReference>
<dbReference type="GO" id="GO:0009279">
    <property type="term" value="C:cell outer membrane"/>
    <property type="evidence" value="ECO:0007669"/>
    <property type="project" value="UniProtKB-SubCell"/>
</dbReference>
<evidence type="ECO:0000313" key="11">
    <source>
        <dbReference type="Proteomes" id="UP001348817"/>
    </source>
</evidence>
<organism evidence="10 11">
    <name type="scientific">Fulvitalea axinellae</name>
    <dbReference type="NCBI Taxonomy" id="1182444"/>
    <lineage>
        <taxon>Bacteria</taxon>
        <taxon>Pseudomonadati</taxon>
        <taxon>Bacteroidota</taxon>
        <taxon>Cytophagia</taxon>
        <taxon>Cytophagales</taxon>
        <taxon>Persicobacteraceae</taxon>
        <taxon>Fulvitalea</taxon>
    </lineage>
</organism>
<dbReference type="EMBL" id="AP025314">
    <property type="protein sequence ID" value="BDD10193.1"/>
    <property type="molecule type" value="Genomic_DNA"/>
</dbReference>
<evidence type="ECO:0000256" key="2">
    <source>
        <dbReference type="ARBA" id="ARBA00007613"/>
    </source>
</evidence>
<feature type="coiled-coil region" evidence="8">
    <location>
        <begin position="345"/>
        <end position="387"/>
    </location>
</feature>
<evidence type="ECO:0000256" key="8">
    <source>
        <dbReference type="SAM" id="Coils"/>
    </source>
</evidence>
<evidence type="ECO:0000313" key="10">
    <source>
        <dbReference type="EMBL" id="BDD10193.1"/>
    </source>
</evidence>
<dbReference type="GO" id="GO:1990281">
    <property type="term" value="C:efflux pump complex"/>
    <property type="evidence" value="ECO:0007669"/>
    <property type="project" value="TreeGrafter"/>
</dbReference>
<evidence type="ECO:0000256" key="7">
    <source>
        <dbReference type="ARBA" id="ARBA00023237"/>
    </source>
</evidence>
<protein>
    <submittedName>
        <fullName evidence="10">Transporter</fullName>
    </submittedName>
</protein>
<keyword evidence="8" id="KW-0175">Coiled coil</keyword>
<gene>
    <name evidence="10" type="ORF">FUAX_26250</name>
</gene>
<comment type="subcellular location">
    <subcellularLocation>
        <location evidence="1">Cell outer membrane</location>
    </subcellularLocation>
</comment>
<dbReference type="InterPro" id="IPR051906">
    <property type="entry name" value="TolC-like"/>
</dbReference>
<keyword evidence="3" id="KW-0813">Transport</keyword>
<proteinExistence type="inferred from homology"/>
<reference evidence="10 11" key="1">
    <citation type="submission" date="2021-12" db="EMBL/GenBank/DDBJ databases">
        <title>Genome sequencing of bacteria with rrn-lacking chromosome and rrn-plasmid.</title>
        <authorList>
            <person name="Anda M."/>
            <person name="Iwasaki W."/>
        </authorList>
    </citation>
    <scope>NUCLEOTIDE SEQUENCE [LARGE SCALE GENOMIC DNA]</scope>
    <source>
        <strain evidence="10 11">DSM 100852</strain>
    </source>
</reference>
<evidence type="ECO:0000256" key="9">
    <source>
        <dbReference type="SAM" id="SignalP"/>
    </source>
</evidence>
<evidence type="ECO:0000256" key="5">
    <source>
        <dbReference type="ARBA" id="ARBA00022692"/>
    </source>
</evidence>
<evidence type="ECO:0000256" key="3">
    <source>
        <dbReference type="ARBA" id="ARBA00022448"/>
    </source>
</evidence>
<dbReference type="KEGG" id="fax:FUAX_26250"/>
<keyword evidence="6" id="KW-0472">Membrane</keyword>
<dbReference type="AlphaFoldDB" id="A0AAU9D2K7"/>
<dbReference type="Gene3D" id="1.20.1600.10">
    <property type="entry name" value="Outer membrane efflux proteins (OEP)"/>
    <property type="match status" value="1"/>
</dbReference>
<dbReference type="GO" id="GO:0015562">
    <property type="term" value="F:efflux transmembrane transporter activity"/>
    <property type="evidence" value="ECO:0007669"/>
    <property type="project" value="InterPro"/>
</dbReference>
<dbReference type="RefSeq" id="WP_338391764.1">
    <property type="nucleotide sequence ID" value="NZ_AP025314.1"/>
</dbReference>
<feature type="signal peptide" evidence="9">
    <location>
        <begin position="1"/>
        <end position="26"/>
    </location>
</feature>
<keyword evidence="11" id="KW-1185">Reference proteome</keyword>
<keyword evidence="4" id="KW-1134">Transmembrane beta strand</keyword>
<dbReference type="PANTHER" id="PTHR30026:SF20">
    <property type="entry name" value="OUTER MEMBRANE PROTEIN TOLC"/>
    <property type="match status" value="1"/>
</dbReference>
<keyword evidence="7" id="KW-0998">Cell outer membrane</keyword>
<sequence>MNVKKRLLSFAAALSLGVFLGGSALAQDKMTLQQCVDYALKHHAEVQNADVDVRIAKAKVGETRAIGLPQINAQATWNNNLSLRKTQMPNVEGSPFYDPNAGEMLEFAFGTKFDGALGAELSQLLFDGSYIVGLQASSTYQELAKRQSVKTKIDRVDAVKRAYFLVLVNGKRKTLFDSNLERLEKLLNETDHMWKQGFAEKIDVDRIRVNYNNVKAQRDQFVRVHSLSQLALKFQMGYPLDGDLALVERLEDYDLTLPSGSQGNFDNRIEKQLLDVNIKLAKLNIRQYQVQYLPTLSFIGSVGYNTNADQTSEFFNFKQGWLDYSLVGLRVNVPIFDGLSKHYKIRQARMEKLKYEQQRKMLRQSFNVEYSQALNDLKTALDMLQVQEQNRELANEVFRVTKMKFQEGIGSNQELVDADNSLTEAQTNYFTALYDALVAKVALAKATGSLYGAP</sequence>
<keyword evidence="9" id="KW-0732">Signal</keyword>
<dbReference type="GO" id="GO:0015288">
    <property type="term" value="F:porin activity"/>
    <property type="evidence" value="ECO:0007669"/>
    <property type="project" value="TreeGrafter"/>
</dbReference>
<evidence type="ECO:0000256" key="1">
    <source>
        <dbReference type="ARBA" id="ARBA00004442"/>
    </source>
</evidence>
<dbReference type="Pfam" id="PF02321">
    <property type="entry name" value="OEP"/>
    <property type="match status" value="1"/>
</dbReference>
<accession>A0AAU9D2K7</accession>
<dbReference type="PANTHER" id="PTHR30026">
    <property type="entry name" value="OUTER MEMBRANE PROTEIN TOLC"/>
    <property type="match status" value="1"/>
</dbReference>
<dbReference type="Proteomes" id="UP001348817">
    <property type="component" value="Chromosome"/>
</dbReference>
<comment type="similarity">
    <text evidence="2">Belongs to the outer membrane factor (OMF) (TC 1.B.17) family.</text>
</comment>
<name>A0AAU9D2K7_9BACT</name>
<evidence type="ECO:0000256" key="6">
    <source>
        <dbReference type="ARBA" id="ARBA00023136"/>
    </source>
</evidence>